<keyword evidence="4" id="KW-0496">Mitochondrion</keyword>
<protein>
    <recommendedName>
        <fullName evidence="6">Small ribosomal subunit protein mS33</fullName>
    </recommendedName>
</protein>
<evidence type="ECO:0000256" key="3">
    <source>
        <dbReference type="ARBA" id="ARBA00022980"/>
    </source>
</evidence>
<comment type="similarity">
    <text evidence="2">Belongs to the mitochondrion-specific ribosomal protein mS33 family.</text>
</comment>
<dbReference type="GO" id="GO:1990904">
    <property type="term" value="C:ribonucleoprotein complex"/>
    <property type="evidence" value="ECO:0007669"/>
    <property type="project" value="UniProtKB-KW"/>
</dbReference>
<dbReference type="GO" id="GO:0005739">
    <property type="term" value="C:mitochondrion"/>
    <property type="evidence" value="ECO:0007669"/>
    <property type="project" value="UniProtKB-SubCell"/>
</dbReference>
<keyword evidence="5" id="KW-0687">Ribonucleoprotein</keyword>
<feature type="compositionally biased region" description="Low complexity" evidence="7">
    <location>
        <begin position="109"/>
        <end position="119"/>
    </location>
</feature>
<dbReference type="PANTHER" id="PTHR13362">
    <property type="entry name" value="MITOCHONDRIAL RIBOSOMAL PROTEIN S33"/>
    <property type="match status" value="1"/>
</dbReference>
<comment type="caution">
    <text evidence="8">The sequence shown here is derived from an EMBL/GenBank/DDBJ whole genome shotgun (WGS) entry which is preliminary data.</text>
</comment>
<feature type="region of interest" description="Disordered" evidence="7">
    <location>
        <begin position="68"/>
        <end position="119"/>
    </location>
</feature>
<dbReference type="Proteomes" id="UP000800235">
    <property type="component" value="Unassembled WGS sequence"/>
</dbReference>
<dbReference type="InterPro" id="IPR013219">
    <property type="entry name" value="Ribosomal_mS33"/>
</dbReference>
<evidence type="ECO:0000256" key="2">
    <source>
        <dbReference type="ARBA" id="ARBA00008970"/>
    </source>
</evidence>
<reference evidence="8" key="1">
    <citation type="journal article" date="2020" name="Stud. Mycol.">
        <title>101 Dothideomycetes genomes: a test case for predicting lifestyles and emergence of pathogens.</title>
        <authorList>
            <person name="Haridas S."/>
            <person name="Albert R."/>
            <person name="Binder M."/>
            <person name="Bloem J."/>
            <person name="Labutti K."/>
            <person name="Salamov A."/>
            <person name="Andreopoulos B."/>
            <person name="Baker S."/>
            <person name="Barry K."/>
            <person name="Bills G."/>
            <person name="Bluhm B."/>
            <person name="Cannon C."/>
            <person name="Castanera R."/>
            <person name="Culley D."/>
            <person name="Daum C."/>
            <person name="Ezra D."/>
            <person name="Gonzalez J."/>
            <person name="Henrissat B."/>
            <person name="Kuo A."/>
            <person name="Liang C."/>
            <person name="Lipzen A."/>
            <person name="Lutzoni F."/>
            <person name="Magnuson J."/>
            <person name="Mondo S."/>
            <person name="Nolan M."/>
            <person name="Ohm R."/>
            <person name="Pangilinan J."/>
            <person name="Park H.-J."/>
            <person name="Ramirez L."/>
            <person name="Alfaro M."/>
            <person name="Sun H."/>
            <person name="Tritt A."/>
            <person name="Yoshinaga Y."/>
            <person name="Zwiers L.-H."/>
            <person name="Turgeon B."/>
            <person name="Goodwin S."/>
            <person name="Spatafora J."/>
            <person name="Crous P."/>
            <person name="Grigoriev I."/>
        </authorList>
    </citation>
    <scope>NUCLEOTIDE SEQUENCE</scope>
    <source>
        <strain evidence="8">CBS 130266</strain>
    </source>
</reference>
<sequence>MSVPRARILALLKTQCTIFNTTYNPNRLRLGNKILRQRLKGPSITNYYPPRIRVVQELKKAYPDWEVEDEKEDERVEGLKIKRQRGKGAPKKRRTAAESKKLLKRRPGQARPAAATPAA</sequence>
<evidence type="ECO:0000313" key="9">
    <source>
        <dbReference type="Proteomes" id="UP000800235"/>
    </source>
</evidence>
<dbReference type="AlphaFoldDB" id="A0A9P4TUQ8"/>
<name>A0A9P4TUQ8_9PEZI</name>
<proteinExistence type="inferred from homology"/>
<keyword evidence="9" id="KW-1185">Reference proteome</keyword>
<evidence type="ECO:0000256" key="4">
    <source>
        <dbReference type="ARBA" id="ARBA00023128"/>
    </source>
</evidence>
<gene>
    <name evidence="8" type="ORF">EJ08DRAFT_640315</name>
</gene>
<dbReference type="GO" id="GO:0005840">
    <property type="term" value="C:ribosome"/>
    <property type="evidence" value="ECO:0007669"/>
    <property type="project" value="UniProtKB-KW"/>
</dbReference>
<feature type="compositionally biased region" description="Basic residues" evidence="7">
    <location>
        <begin position="81"/>
        <end position="94"/>
    </location>
</feature>
<evidence type="ECO:0000313" key="8">
    <source>
        <dbReference type="EMBL" id="KAF2423327.1"/>
    </source>
</evidence>
<evidence type="ECO:0000256" key="7">
    <source>
        <dbReference type="SAM" id="MobiDB-lite"/>
    </source>
</evidence>
<dbReference type="PANTHER" id="PTHR13362:SF2">
    <property type="entry name" value="SMALL RIBOSOMAL SUBUNIT PROTEIN MS33"/>
    <property type="match status" value="1"/>
</dbReference>
<evidence type="ECO:0000256" key="5">
    <source>
        <dbReference type="ARBA" id="ARBA00023274"/>
    </source>
</evidence>
<dbReference type="OrthoDB" id="2257454at2759"/>
<evidence type="ECO:0000256" key="6">
    <source>
        <dbReference type="ARBA" id="ARBA00035132"/>
    </source>
</evidence>
<keyword evidence="3" id="KW-0689">Ribosomal protein</keyword>
<organism evidence="8 9">
    <name type="scientific">Tothia fuscella</name>
    <dbReference type="NCBI Taxonomy" id="1048955"/>
    <lineage>
        <taxon>Eukaryota</taxon>
        <taxon>Fungi</taxon>
        <taxon>Dikarya</taxon>
        <taxon>Ascomycota</taxon>
        <taxon>Pezizomycotina</taxon>
        <taxon>Dothideomycetes</taxon>
        <taxon>Pleosporomycetidae</taxon>
        <taxon>Venturiales</taxon>
        <taxon>Cylindrosympodiaceae</taxon>
        <taxon>Tothia</taxon>
    </lineage>
</organism>
<evidence type="ECO:0000256" key="1">
    <source>
        <dbReference type="ARBA" id="ARBA00004173"/>
    </source>
</evidence>
<dbReference type="Pfam" id="PF08293">
    <property type="entry name" value="MRP-S33"/>
    <property type="match status" value="1"/>
</dbReference>
<accession>A0A9P4TUQ8</accession>
<dbReference type="EMBL" id="MU007083">
    <property type="protein sequence ID" value="KAF2423327.1"/>
    <property type="molecule type" value="Genomic_DNA"/>
</dbReference>
<comment type="subcellular location">
    <subcellularLocation>
        <location evidence="1">Mitochondrion</location>
    </subcellularLocation>
</comment>